<evidence type="ECO:0000313" key="2">
    <source>
        <dbReference type="EMBL" id="CAD2221718.1"/>
    </source>
</evidence>
<feature type="region of interest" description="Disordered" evidence="1">
    <location>
        <begin position="176"/>
        <end position="252"/>
    </location>
</feature>
<dbReference type="AlphaFoldDB" id="A0A7G2CPE4"/>
<accession>A0A7G2CPE4</accession>
<sequence>MSQDSRTENPSCDSVASPLPRNPATPQPTKEEDNNNNENITIITAPLQPPGSEGQHPLSGQRLVFQSGGNSSFGATCMERRDDSGDSPAPRSASSHLSQLMQAITEENEEEPTNPPLSRDAATLPLQYEEESNPLGEEKSYLFVDNHDGTGYLSATQRLDDGSLALGETVMLARLESSTMTRGSPLPRDFQSPLPHQDRLQQYTEGRDGGGGATARPRASSPVRPPHPERSSPSPSAASPPTVASALIRPSC</sequence>
<dbReference type="VEuPathDB" id="TriTrypDB:ADEAN_000925300"/>
<gene>
    <name evidence="2" type="ORF">ADEAN_000925300</name>
</gene>
<keyword evidence="3" id="KW-1185">Reference proteome</keyword>
<protein>
    <submittedName>
        <fullName evidence="2">Uncharacterized protein</fullName>
    </submittedName>
</protein>
<feature type="region of interest" description="Disordered" evidence="1">
    <location>
        <begin position="1"/>
        <end position="138"/>
    </location>
</feature>
<dbReference type="EMBL" id="LR877166">
    <property type="protein sequence ID" value="CAD2221718.1"/>
    <property type="molecule type" value="Genomic_DNA"/>
</dbReference>
<dbReference type="Proteomes" id="UP000515908">
    <property type="component" value="Chromosome 22"/>
</dbReference>
<name>A0A7G2CPE4_9TRYP</name>
<evidence type="ECO:0000313" key="3">
    <source>
        <dbReference type="Proteomes" id="UP000515908"/>
    </source>
</evidence>
<proteinExistence type="predicted"/>
<reference evidence="2 3" key="1">
    <citation type="submission" date="2020-08" db="EMBL/GenBank/DDBJ databases">
        <authorList>
            <person name="Newling K."/>
            <person name="Davey J."/>
            <person name="Forrester S."/>
        </authorList>
    </citation>
    <scope>NUCLEOTIDE SEQUENCE [LARGE SCALE GENOMIC DNA]</scope>
    <source>
        <strain evidence="3">Crithidia deanei Carvalho (ATCC PRA-265)</strain>
    </source>
</reference>
<feature type="compositionally biased region" description="Polar residues" evidence="1">
    <location>
        <begin position="92"/>
        <end position="102"/>
    </location>
</feature>
<evidence type="ECO:0000256" key="1">
    <source>
        <dbReference type="SAM" id="MobiDB-lite"/>
    </source>
</evidence>
<feature type="compositionally biased region" description="Low complexity" evidence="1">
    <location>
        <begin position="231"/>
        <end position="246"/>
    </location>
</feature>
<feature type="compositionally biased region" description="Polar residues" evidence="1">
    <location>
        <begin position="1"/>
        <end position="14"/>
    </location>
</feature>
<organism evidence="2 3">
    <name type="scientific">Angomonas deanei</name>
    <dbReference type="NCBI Taxonomy" id="59799"/>
    <lineage>
        <taxon>Eukaryota</taxon>
        <taxon>Discoba</taxon>
        <taxon>Euglenozoa</taxon>
        <taxon>Kinetoplastea</taxon>
        <taxon>Metakinetoplastina</taxon>
        <taxon>Trypanosomatida</taxon>
        <taxon>Trypanosomatidae</taxon>
        <taxon>Strigomonadinae</taxon>
        <taxon>Angomonas</taxon>
    </lineage>
</organism>